<feature type="coiled-coil region" evidence="1">
    <location>
        <begin position="619"/>
        <end position="688"/>
    </location>
</feature>
<accession>A0A644X4P0</accession>
<proteinExistence type="predicted"/>
<feature type="compositionally biased region" description="Acidic residues" evidence="2">
    <location>
        <begin position="101"/>
        <end position="118"/>
    </location>
</feature>
<evidence type="ECO:0000256" key="2">
    <source>
        <dbReference type="SAM" id="MobiDB-lite"/>
    </source>
</evidence>
<feature type="region of interest" description="Disordered" evidence="2">
    <location>
        <begin position="1"/>
        <end position="118"/>
    </location>
</feature>
<dbReference type="EMBL" id="VSSQ01001786">
    <property type="protein sequence ID" value="MPM11115.1"/>
    <property type="molecule type" value="Genomic_DNA"/>
</dbReference>
<evidence type="ECO:0000256" key="1">
    <source>
        <dbReference type="SAM" id="Coils"/>
    </source>
</evidence>
<dbReference type="Pfam" id="PF03993">
    <property type="entry name" value="DUF349"/>
    <property type="match status" value="5"/>
</dbReference>
<feature type="compositionally biased region" description="Basic and acidic residues" evidence="2">
    <location>
        <begin position="73"/>
        <end position="82"/>
    </location>
</feature>
<comment type="caution">
    <text evidence="3">The sequence shown here is derived from an EMBL/GenBank/DDBJ whole genome shotgun (WGS) entry which is preliminary data.</text>
</comment>
<feature type="compositionally biased region" description="Acidic residues" evidence="2">
    <location>
        <begin position="83"/>
        <end position="94"/>
    </location>
</feature>
<protein>
    <recommendedName>
        <fullName evidence="4">DUF349 domain-containing protein</fullName>
    </recommendedName>
</protein>
<organism evidence="3">
    <name type="scientific">bioreactor metagenome</name>
    <dbReference type="NCBI Taxonomy" id="1076179"/>
    <lineage>
        <taxon>unclassified sequences</taxon>
        <taxon>metagenomes</taxon>
        <taxon>ecological metagenomes</taxon>
    </lineage>
</organism>
<evidence type="ECO:0000313" key="3">
    <source>
        <dbReference type="EMBL" id="MPM11115.1"/>
    </source>
</evidence>
<name>A0A644X4P0_9ZZZZ</name>
<dbReference type="InterPro" id="IPR007139">
    <property type="entry name" value="DUF349"/>
</dbReference>
<dbReference type="AlphaFoldDB" id="A0A644X4P0"/>
<gene>
    <name evidence="3" type="ORF">SDC9_57454</name>
</gene>
<reference evidence="3" key="1">
    <citation type="submission" date="2019-08" db="EMBL/GenBank/DDBJ databases">
        <authorList>
            <person name="Kucharzyk K."/>
            <person name="Murdoch R.W."/>
            <person name="Higgins S."/>
            <person name="Loffler F."/>
        </authorList>
    </citation>
    <scope>NUCLEOTIDE SEQUENCE</scope>
</reference>
<feature type="compositionally biased region" description="Basic and acidic residues" evidence="2">
    <location>
        <begin position="7"/>
        <end position="21"/>
    </location>
</feature>
<evidence type="ECO:0008006" key="4">
    <source>
        <dbReference type="Google" id="ProtNLM"/>
    </source>
</evidence>
<sequence>MNSNNLENEKLPENREGKAEETIDQLPQEEKVSAEPVETTSGEPVEAEKTVAEPEVAETEPVKDAETEQAPDSELKTEKSVDGEEGEINYDIETPEGVNAETEDAEEEVDENSVSDDDSTELLAIEEIVQKLRNLLASDHPQRREVDEVKNQFYRSLRNETEAQKAVFLESGGESIDFVVNESEIYAEGKELIQKIKEKRAVILAREDAEKEKNVAKKMAIIDQVRHLAENQSQEDFNKTYQEFRSLQQQWNEIKLVPQTKVNELWKEYQRHVEKFYDLVRINNEFREYDFKKNLELKTELCEAAERLDEEPDVVSAFHQLQNLHQEWRDVGPVSRKDREEIWNRFKAASTLINKKYQSHFESLKGKEEENLAAKTALCETLEAIDYSKLNSVRDWNNKIKEVLDIQKQWREIGYVPKKWNTKIYDRYRAACDFFFRNKNDFYKSMHGEMEENLKKKVALCERAEALKDSQDWKKTTQEMISIQKEWKTIGIVPRKYVDSTWKRFIAACDYFFEQKKLHTSTQHDEEARNFEKKKEIVEKINMLDTTLTPEQALPLLRELMDEWYGIGHVPFKVKDRAYKEFYDATEAQFDRLNIDKTDRKLDSFRSNISDIARSDNAKGQLLRERERLMRQYERMKVELQTYENNIGFLSVSSKKGNNLVDDMNQKMKKIKSELELLVKKIAAIDEEL</sequence>
<keyword evidence="1" id="KW-0175">Coiled coil</keyword>